<sequence length="1005" mass="112770">MESTHDWENPSLTGRNRLAPHAYFFGYETRDLAATHSRELSRGYRELSGPWSFRLFDAPQAVPGQALAQADPSWDVVEVPHLWQVDGYGRLQYTDEGFPFPVEQPFVPGDDPTGVYQRVVDLAAPADGARMILRFDGIESYGEIYINGQYVGMTKGSRLSAEFDITNFVRDGANLIAVKVLQYCDGTYIEDQDMWWASGIFRDVYLMERPAARLTDFAVRTHVTDGSHARVSLDVETHDATRLVWRLAQADGTIVAETSFAPDETAVIELDDARLWNPEDPYLYEMTIEVEGEHGMSEIVPHRLGLAEVTIENGRMLLNGTYFKMHGVNRHDHDDRKGRAVGVERMRRDLELMKRHNINAVRTSHYANDPRFYELCDEYGIMLVAETDMESHGFENIGNIAMVTDDPAWRTAYVDRIERLVMQERNHACVIMWSLGNESGYGCNIESMYAKAKELDPRPVHYEEDRNADTVDVISTMYSRVSQMNDFGEHPGPKPRINCEYGHSMGNGPGGLSEYQKVFERWDNIQGHFIWEWCDHGLAAHTEDGRRYDMYGGDNGDYPNNGNFCIDGMVFPWQEPSPGLTEYMQVICPVGLEYDAARGELTVRNKRWFTTLEDIRIVATTMVDGEAVASVNVEPGALEPGQSVDFPLAVAPAAVGETLLTASIHSTKATAWGEAMRRIGVMQFPVASVVRPAIAASRRSAATASEDGRTLAVATQGGEIRFDLINGDIVAWRSAGRDVLAAPVRVGFWRPLIDNYQQEYDSLWHPRNIQVMQTSTRSVDWRQDGGSIVVEVCQRIAPPVQDFGMHTRMTYTVLPSGRVDLAVDGEPYGSYDDIIPRIGVSFEVPGVDRGVEWYGRGPGENYPDSKSANVVGRYRANVDDMFTPYVVPQDCANREDVRWVALRSPHGDGLLVTRPDGVDAKPFSFSAWPYTCQDIDDAKHVTDLTKRETVTVNINDRVLGLGSNSWGSEVLDSYRVRFERFSFALSLRPLDSADLTQAITAIKEA</sequence>
<dbReference type="InterPro" id="IPR006103">
    <property type="entry name" value="Glyco_hydro_2_cat"/>
</dbReference>
<comment type="caution">
    <text evidence="9">The sequence shown here is derived from an EMBL/GenBank/DDBJ whole genome shotgun (WGS) entry which is preliminary data.</text>
</comment>
<evidence type="ECO:0000256" key="2">
    <source>
        <dbReference type="ARBA" id="ARBA00007401"/>
    </source>
</evidence>
<dbReference type="PANTHER" id="PTHR46323">
    <property type="entry name" value="BETA-GALACTOSIDASE"/>
    <property type="match status" value="1"/>
</dbReference>
<dbReference type="PROSITE" id="PS00608">
    <property type="entry name" value="GLYCOSYL_HYDROL_F2_2"/>
    <property type="match status" value="1"/>
</dbReference>
<dbReference type="Pfam" id="PF02837">
    <property type="entry name" value="Glyco_hydro_2_N"/>
    <property type="match status" value="1"/>
</dbReference>
<dbReference type="Gene3D" id="2.60.120.260">
    <property type="entry name" value="Galactose-binding domain-like"/>
    <property type="match status" value="1"/>
</dbReference>
<dbReference type="Proteomes" id="UP000216352">
    <property type="component" value="Unassembled WGS sequence"/>
</dbReference>
<dbReference type="Gene3D" id="3.20.20.80">
    <property type="entry name" value="Glycosidases"/>
    <property type="match status" value="1"/>
</dbReference>
<protein>
    <recommendedName>
        <fullName evidence="4">Beta-galactosidase</fullName>
        <ecNumber evidence="3">3.2.1.23</ecNumber>
    </recommendedName>
    <alternativeName>
        <fullName evidence="7">Lactase</fullName>
    </alternativeName>
</protein>
<dbReference type="InterPro" id="IPR017853">
    <property type="entry name" value="GH"/>
</dbReference>
<dbReference type="GO" id="GO:0004565">
    <property type="term" value="F:beta-galactosidase activity"/>
    <property type="evidence" value="ECO:0007669"/>
    <property type="project" value="UniProtKB-EC"/>
</dbReference>
<dbReference type="InterPro" id="IPR006104">
    <property type="entry name" value="Glyco_hydro_2_N"/>
</dbReference>
<evidence type="ECO:0000256" key="1">
    <source>
        <dbReference type="ARBA" id="ARBA00001412"/>
    </source>
</evidence>
<dbReference type="PANTHER" id="PTHR46323:SF2">
    <property type="entry name" value="BETA-GALACTOSIDASE"/>
    <property type="match status" value="1"/>
</dbReference>
<dbReference type="STRING" id="1603886.GCA_001895165_01237"/>
<accession>A0A261FWS7</accession>
<dbReference type="SMART" id="SM01038">
    <property type="entry name" value="Bgal_small_N"/>
    <property type="match status" value="1"/>
</dbReference>
<dbReference type="EC" id="3.2.1.23" evidence="3"/>
<dbReference type="InterPro" id="IPR023232">
    <property type="entry name" value="Glyco_hydro_2_AS"/>
</dbReference>
<evidence type="ECO:0000313" key="9">
    <source>
        <dbReference type="EMBL" id="OZG63435.1"/>
    </source>
</evidence>
<evidence type="ECO:0000256" key="6">
    <source>
        <dbReference type="ARBA" id="ARBA00023295"/>
    </source>
</evidence>
<dbReference type="Pfam" id="PF02836">
    <property type="entry name" value="Glyco_hydro_2_C"/>
    <property type="match status" value="1"/>
</dbReference>
<dbReference type="Gene3D" id="2.60.40.10">
    <property type="entry name" value="Immunoglobulins"/>
    <property type="match status" value="2"/>
</dbReference>
<evidence type="ECO:0000313" key="10">
    <source>
        <dbReference type="Proteomes" id="UP000216352"/>
    </source>
</evidence>
<evidence type="ECO:0000256" key="5">
    <source>
        <dbReference type="ARBA" id="ARBA00022801"/>
    </source>
</evidence>
<organism evidence="9 10">
    <name type="scientific">Bifidobacterium lemurum</name>
    <dbReference type="NCBI Taxonomy" id="1603886"/>
    <lineage>
        <taxon>Bacteria</taxon>
        <taxon>Bacillati</taxon>
        <taxon>Actinomycetota</taxon>
        <taxon>Actinomycetes</taxon>
        <taxon>Bifidobacteriales</taxon>
        <taxon>Bifidobacteriaceae</taxon>
        <taxon>Bifidobacterium</taxon>
    </lineage>
</organism>
<proteinExistence type="inferred from homology"/>
<dbReference type="InterPro" id="IPR006101">
    <property type="entry name" value="Glyco_hydro_2"/>
</dbReference>
<comment type="catalytic activity">
    <reaction evidence="1">
        <text>Hydrolysis of terminal non-reducing beta-D-galactose residues in beta-D-galactosides.</text>
        <dbReference type="EC" id="3.2.1.23"/>
    </reaction>
</comment>
<name>A0A261FWS7_9BIFI</name>
<dbReference type="PRINTS" id="PR00132">
    <property type="entry name" value="GLHYDRLASE2"/>
</dbReference>
<dbReference type="InterPro" id="IPR014718">
    <property type="entry name" value="GH-type_carb-bd"/>
</dbReference>
<dbReference type="SUPFAM" id="SSF49785">
    <property type="entry name" value="Galactose-binding domain-like"/>
    <property type="match status" value="1"/>
</dbReference>
<dbReference type="InterPro" id="IPR006102">
    <property type="entry name" value="Ig-like_GH2"/>
</dbReference>
<dbReference type="Pfam" id="PF00703">
    <property type="entry name" value="Glyco_hydro_2"/>
    <property type="match status" value="1"/>
</dbReference>
<dbReference type="OrthoDB" id="9762066at2"/>
<keyword evidence="5" id="KW-0378">Hydrolase</keyword>
<dbReference type="InterPro" id="IPR013783">
    <property type="entry name" value="Ig-like_fold"/>
</dbReference>
<evidence type="ECO:0000256" key="3">
    <source>
        <dbReference type="ARBA" id="ARBA00012756"/>
    </source>
</evidence>
<gene>
    <name evidence="9" type="ORF">BLEM_0138</name>
</gene>
<dbReference type="EMBL" id="MWWX01000001">
    <property type="protein sequence ID" value="OZG63435.1"/>
    <property type="molecule type" value="Genomic_DNA"/>
</dbReference>
<dbReference type="Pfam" id="PF02929">
    <property type="entry name" value="Bgal_small_N"/>
    <property type="match status" value="1"/>
</dbReference>
<keyword evidence="6" id="KW-0326">Glycosidase</keyword>
<dbReference type="GO" id="GO:0005990">
    <property type="term" value="P:lactose catabolic process"/>
    <property type="evidence" value="ECO:0007669"/>
    <property type="project" value="TreeGrafter"/>
</dbReference>
<dbReference type="InterPro" id="IPR004199">
    <property type="entry name" value="B-gal_small/dom_5"/>
</dbReference>
<dbReference type="Gene3D" id="2.70.98.10">
    <property type="match status" value="1"/>
</dbReference>
<reference evidence="9 10" key="1">
    <citation type="journal article" date="2017" name="BMC Genomics">
        <title>Comparative genomic and phylogenomic analyses of the Bifidobacteriaceae family.</title>
        <authorList>
            <person name="Lugli G.A."/>
            <person name="Milani C."/>
            <person name="Turroni F."/>
            <person name="Duranti S."/>
            <person name="Mancabelli L."/>
            <person name="Mangifesta M."/>
            <person name="Ferrario C."/>
            <person name="Modesto M."/>
            <person name="Mattarelli P."/>
            <person name="Jiri K."/>
            <person name="van Sinderen D."/>
            <person name="Ventura M."/>
        </authorList>
    </citation>
    <scope>NUCLEOTIDE SEQUENCE [LARGE SCALE GENOMIC DNA]</scope>
    <source>
        <strain evidence="9 10">DSM 28807</strain>
    </source>
</reference>
<feature type="domain" description="Beta galactosidase small chain/" evidence="8">
    <location>
        <begin position="712"/>
        <end position="988"/>
    </location>
</feature>
<dbReference type="Pfam" id="PF16353">
    <property type="entry name" value="LacZ_4"/>
    <property type="match status" value="1"/>
</dbReference>
<dbReference type="InterPro" id="IPR008979">
    <property type="entry name" value="Galactose-bd-like_sf"/>
</dbReference>
<dbReference type="GO" id="GO:0030246">
    <property type="term" value="F:carbohydrate binding"/>
    <property type="evidence" value="ECO:0007669"/>
    <property type="project" value="InterPro"/>
</dbReference>
<dbReference type="AlphaFoldDB" id="A0A261FWS7"/>
<comment type="similarity">
    <text evidence="2">Belongs to the glycosyl hydrolase 2 family.</text>
</comment>
<dbReference type="InterPro" id="IPR032312">
    <property type="entry name" value="LacZ_4"/>
</dbReference>
<dbReference type="SUPFAM" id="SSF74650">
    <property type="entry name" value="Galactose mutarotase-like"/>
    <property type="match status" value="1"/>
</dbReference>
<dbReference type="SUPFAM" id="SSF49303">
    <property type="entry name" value="beta-Galactosidase/glucuronidase domain"/>
    <property type="match status" value="2"/>
</dbReference>
<dbReference type="InterPro" id="IPR011013">
    <property type="entry name" value="Gal_mutarotase_sf_dom"/>
</dbReference>
<dbReference type="InterPro" id="IPR036156">
    <property type="entry name" value="Beta-gal/glucu_dom_sf"/>
</dbReference>
<evidence type="ECO:0000256" key="4">
    <source>
        <dbReference type="ARBA" id="ARBA00013303"/>
    </source>
</evidence>
<dbReference type="SUPFAM" id="SSF51445">
    <property type="entry name" value="(Trans)glycosidases"/>
    <property type="match status" value="1"/>
</dbReference>
<evidence type="ECO:0000259" key="8">
    <source>
        <dbReference type="SMART" id="SM01038"/>
    </source>
</evidence>
<dbReference type="InterPro" id="IPR050347">
    <property type="entry name" value="Bact_Beta-galactosidase"/>
</dbReference>
<dbReference type="RefSeq" id="WP_072725569.1">
    <property type="nucleotide sequence ID" value="NZ_BDIS01000015.1"/>
</dbReference>
<dbReference type="GO" id="GO:0009341">
    <property type="term" value="C:beta-galactosidase complex"/>
    <property type="evidence" value="ECO:0007669"/>
    <property type="project" value="InterPro"/>
</dbReference>
<keyword evidence="10" id="KW-1185">Reference proteome</keyword>
<evidence type="ECO:0000256" key="7">
    <source>
        <dbReference type="ARBA" id="ARBA00032230"/>
    </source>
</evidence>